<keyword evidence="4" id="KW-1185">Reference proteome</keyword>
<sequence length="350" mass="39333">MRIIITIQHPAHVHFYRGIISALQQRGHEVFVFARDKDIALSLLEQYDIDHTVLAGTADSITELARVQATYEARLFREALRIRPDVMTAIGGVAVSHVAPLVGSRSVVWIDNEGVQSHRIMTPLAHIVCTPQRFRDDFGDGHVRYDGFHELAYLHPNRFSPDPDRLREYGIEPTDPYFFVRFREWSALHDVGEAGFSHEAKRDLVSFLADHGDLYVSSESDLPEEFASYQLPVPPHLVHDLLAFADLYVGDSATMATEAAVLGTPSVRAQSFAGRDDMTNFLELAEYGLLYSTADDRQAVEKAKSLVRTANHDTFRRRRERLLADKIDVAGFATDLLIRAGTNQAVYNKG</sequence>
<evidence type="ECO:0000313" key="3">
    <source>
        <dbReference type="Proteomes" id="UP000003751"/>
    </source>
</evidence>
<dbReference type="Pfam" id="PF04007">
    <property type="entry name" value="DUF354"/>
    <property type="match status" value="1"/>
</dbReference>
<evidence type="ECO:0008006" key="5">
    <source>
        <dbReference type="Google" id="ProtNLM"/>
    </source>
</evidence>
<organism evidence="1 3">
    <name type="scientific">Haladaptatus paucihalophilus DX253</name>
    <dbReference type="NCBI Taxonomy" id="797209"/>
    <lineage>
        <taxon>Archaea</taxon>
        <taxon>Methanobacteriati</taxon>
        <taxon>Methanobacteriota</taxon>
        <taxon>Stenosarchaea group</taxon>
        <taxon>Halobacteria</taxon>
        <taxon>Halobacteriales</taxon>
        <taxon>Haladaptataceae</taxon>
        <taxon>Haladaptatus</taxon>
    </lineage>
</organism>
<dbReference type="PANTHER" id="PTHR39662:SF1">
    <property type="entry name" value="DUF354 DOMAIN-CONTAINING PROTEIN"/>
    <property type="match status" value="1"/>
</dbReference>
<dbReference type="EMBL" id="FRAN01000002">
    <property type="protein sequence ID" value="SHK45471.1"/>
    <property type="molecule type" value="Genomic_DNA"/>
</dbReference>
<reference evidence="2" key="2">
    <citation type="submission" date="2016-11" db="EMBL/GenBank/DDBJ databases">
        <authorList>
            <person name="Jaros S."/>
            <person name="Januszkiewicz K."/>
            <person name="Wedrychowicz H."/>
        </authorList>
    </citation>
    <scope>NUCLEOTIDE SEQUENCE [LARGE SCALE GENOMIC DNA]</scope>
    <source>
        <strain evidence="2">DX253</strain>
    </source>
</reference>
<proteinExistence type="predicted"/>
<dbReference type="STRING" id="797209.GCA_000376445_01044"/>
<dbReference type="Proteomes" id="UP000003751">
    <property type="component" value="Unassembled WGS sequence"/>
</dbReference>
<gene>
    <name evidence="2" type="ORF">SAMN05444342_1313</name>
    <name evidence="1" type="ORF">ZOD2009_04647</name>
</gene>
<dbReference type="RefSeq" id="WP_007977509.1">
    <property type="nucleotide sequence ID" value="NZ_AEMG01000004.1"/>
</dbReference>
<reference evidence="4" key="3">
    <citation type="submission" date="2016-11" db="EMBL/GenBank/DDBJ databases">
        <authorList>
            <person name="Varghese N."/>
            <person name="Submissions S."/>
        </authorList>
    </citation>
    <scope>NUCLEOTIDE SEQUENCE [LARGE SCALE GENOMIC DNA]</scope>
    <source>
        <strain evidence="4">DX253</strain>
    </source>
</reference>
<dbReference type="EMBL" id="AEMG01000004">
    <property type="protein sequence ID" value="EFW93123.1"/>
    <property type="molecule type" value="Genomic_DNA"/>
</dbReference>
<dbReference type="PIRSF" id="PIRSF005357">
    <property type="entry name" value="UCP005357"/>
    <property type="match status" value="1"/>
</dbReference>
<dbReference type="SUPFAM" id="SSF53756">
    <property type="entry name" value="UDP-Glycosyltransferase/glycogen phosphorylase"/>
    <property type="match status" value="1"/>
</dbReference>
<dbReference type="Proteomes" id="UP000184203">
    <property type="component" value="Unassembled WGS sequence"/>
</dbReference>
<dbReference type="PATRIC" id="fig|797209.4.peg.919"/>
<protein>
    <recommendedName>
        <fullName evidence="5">DUF354 domain-containing protein</fullName>
    </recommendedName>
</protein>
<dbReference type="PANTHER" id="PTHR39662">
    <property type="entry name" value="DUF354 DOMAIN-CONTAINING PROTEIN-RELATED"/>
    <property type="match status" value="1"/>
</dbReference>
<dbReference type="AlphaFoldDB" id="E7QQ59"/>
<evidence type="ECO:0000313" key="2">
    <source>
        <dbReference type="EMBL" id="SHK45471.1"/>
    </source>
</evidence>
<dbReference type="InterPro" id="IPR007152">
    <property type="entry name" value="DUF354"/>
</dbReference>
<reference evidence="1 3" key="1">
    <citation type="journal article" date="2014" name="ISME J.">
        <title>Trehalose/2-sulfotrehalose biosynthesis and glycine-betaine uptake are widely spread mechanisms for osmoadaptation in the Halobacteriales.</title>
        <authorList>
            <person name="Youssef N.H."/>
            <person name="Savage-Ashlock K.N."/>
            <person name="McCully A.L."/>
            <person name="Luedtke B."/>
            <person name="Shaw E.I."/>
            <person name="Hoff W.D."/>
            <person name="Elshahed M.S."/>
        </authorList>
    </citation>
    <scope>NUCLEOTIDE SEQUENCE [LARGE SCALE GENOMIC DNA]</scope>
    <source>
        <strain evidence="1 3">DX253</strain>
    </source>
</reference>
<name>E7QQ59_HALPU</name>
<accession>E7QQ59</accession>
<dbReference type="eggNOG" id="arCOG01395">
    <property type="taxonomic scope" value="Archaea"/>
</dbReference>
<evidence type="ECO:0000313" key="1">
    <source>
        <dbReference type="EMBL" id="EFW93123.1"/>
    </source>
</evidence>
<evidence type="ECO:0000313" key="4">
    <source>
        <dbReference type="Proteomes" id="UP000184203"/>
    </source>
</evidence>
<dbReference type="OrthoDB" id="185087at2157"/>